<gene>
    <name evidence="2" type="ORF">H310_06728</name>
</gene>
<protein>
    <submittedName>
        <fullName evidence="2">Uncharacterized protein</fullName>
    </submittedName>
</protein>
<accession>A0A024U673</accession>
<feature type="region of interest" description="Disordered" evidence="1">
    <location>
        <begin position="1"/>
        <end position="22"/>
    </location>
</feature>
<dbReference type="AlphaFoldDB" id="A0A024U673"/>
<organism evidence="2">
    <name type="scientific">Aphanomyces invadans</name>
    <dbReference type="NCBI Taxonomy" id="157072"/>
    <lineage>
        <taxon>Eukaryota</taxon>
        <taxon>Sar</taxon>
        <taxon>Stramenopiles</taxon>
        <taxon>Oomycota</taxon>
        <taxon>Saprolegniomycetes</taxon>
        <taxon>Saprolegniales</taxon>
        <taxon>Verrucalvaceae</taxon>
        <taxon>Aphanomyces</taxon>
    </lineage>
</organism>
<dbReference type="VEuPathDB" id="FungiDB:H310_06728"/>
<evidence type="ECO:0000256" key="1">
    <source>
        <dbReference type="SAM" id="MobiDB-lite"/>
    </source>
</evidence>
<proteinExistence type="predicted"/>
<evidence type="ECO:0000313" key="2">
    <source>
        <dbReference type="EMBL" id="ETW01113.1"/>
    </source>
</evidence>
<dbReference type="GeneID" id="20083778"/>
<reference evidence="2" key="1">
    <citation type="submission" date="2013-12" db="EMBL/GenBank/DDBJ databases">
        <title>The Genome Sequence of Aphanomyces invadans NJM9701.</title>
        <authorList>
            <consortium name="The Broad Institute Genomics Platform"/>
            <person name="Russ C."/>
            <person name="Tyler B."/>
            <person name="van West P."/>
            <person name="Dieguez-Uribeondo J."/>
            <person name="Young S.K."/>
            <person name="Zeng Q."/>
            <person name="Gargeya S."/>
            <person name="Fitzgerald M."/>
            <person name="Abouelleil A."/>
            <person name="Alvarado L."/>
            <person name="Chapman S.B."/>
            <person name="Gainer-Dewar J."/>
            <person name="Goldberg J."/>
            <person name="Griggs A."/>
            <person name="Gujja S."/>
            <person name="Hansen M."/>
            <person name="Howarth C."/>
            <person name="Imamovic A."/>
            <person name="Ireland A."/>
            <person name="Larimer J."/>
            <person name="McCowan C."/>
            <person name="Murphy C."/>
            <person name="Pearson M."/>
            <person name="Poon T.W."/>
            <person name="Priest M."/>
            <person name="Roberts A."/>
            <person name="Saif S."/>
            <person name="Shea T."/>
            <person name="Sykes S."/>
            <person name="Wortman J."/>
            <person name="Nusbaum C."/>
            <person name="Birren B."/>
        </authorList>
    </citation>
    <scope>NUCLEOTIDE SEQUENCE [LARGE SCALE GENOMIC DNA]</scope>
    <source>
        <strain evidence="2">NJM9701</strain>
    </source>
</reference>
<feature type="region of interest" description="Disordered" evidence="1">
    <location>
        <begin position="81"/>
        <end position="117"/>
    </location>
</feature>
<dbReference type="RefSeq" id="XP_008870111.1">
    <property type="nucleotide sequence ID" value="XM_008871889.1"/>
</dbReference>
<name>A0A024U673_9STRA</name>
<sequence>MANHATPPTPTAQRESRRRSTPFKSVVRKKCAHCSRVFIAPDTCTDVFCTSDCCATAAYLKAIQLATAKAVCHDNHNDLTNPWTPPAHSPVEEKKSSPMEIPVKKNSRAMSTPSPSM</sequence>
<dbReference type="EMBL" id="KI913963">
    <property type="protein sequence ID" value="ETW01113.1"/>
    <property type="molecule type" value="Genomic_DNA"/>
</dbReference>
<dbReference type="OrthoDB" id="10612602at2759"/>
<feature type="compositionally biased region" description="Polar residues" evidence="1">
    <location>
        <begin position="108"/>
        <end position="117"/>
    </location>
</feature>